<reference evidence="1" key="1">
    <citation type="submission" date="2023-04" db="EMBL/GenBank/DDBJ databases">
        <authorList>
            <consortium name="ELIXIR-Norway"/>
        </authorList>
    </citation>
    <scope>NUCLEOTIDE SEQUENCE [LARGE SCALE GENOMIC DNA]</scope>
</reference>
<organism evidence="1 2">
    <name type="scientific">Rangifer tarandus platyrhynchus</name>
    <name type="common">Svalbard reindeer</name>
    <dbReference type="NCBI Taxonomy" id="3082113"/>
    <lineage>
        <taxon>Eukaryota</taxon>
        <taxon>Metazoa</taxon>
        <taxon>Chordata</taxon>
        <taxon>Craniata</taxon>
        <taxon>Vertebrata</taxon>
        <taxon>Euteleostomi</taxon>
        <taxon>Mammalia</taxon>
        <taxon>Eutheria</taxon>
        <taxon>Laurasiatheria</taxon>
        <taxon>Artiodactyla</taxon>
        <taxon>Ruminantia</taxon>
        <taxon>Pecora</taxon>
        <taxon>Cervidae</taxon>
        <taxon>Odocoileinae</taxon>
        <taxon>Rangifer</taxon>
    </lineage>
</organism>
<sequence length="150" mass="17267">MSSRRRPPPFLPWKYPRFVYCFERPISRQALPIVHQSSPVLYLHSELAAHQTPGRLLPKDPAARDLHPSPCGQHSASGMLKLRWRHRACWEVNLPNLASWRRSEQPVVEMLKIPRDGKVTGTFTSIAQMCKPSQASQNRNRCKLQLHLNS</sequence>
<keyword evidence="2" id="KW-1185">Reference proteome</keyword>
<dbReference type="Proteomes" id="UP001176941">
    <property type="component" value="Chromosome 2"/>
</dbReference>
<feature type="non-terminal residue" evidence="1">
    <location>
        <position position="150"/>
    </location>
</feature>
<proteinExistence type="predicted"/>
<evidence type="ECO:0000313" key="2">
    <source>
        <dbReference type="Proteomes" id="UP001176941"/>
    </source>
</evidence>
<protein>
    <submittedName>
        <fullName evidence="1">Uncharacterized protein</fullName>
    </submittedName>
</protein>
<accession>A0ABN8YHS6</accession>
<name>A0ABN8YHS6_RANTA</name>
<dbReference type="EMBL" id="OX459938">
    <property type="protein sequence ID" value="CAI9160676.1"/>
    <property type="molecule type" value="Genomic_DNA"/>
</dbReference>
<gene>
    <name evidence="1" type="ORF">MRATA1EN1_LOCUS9638</name>
</gene>
<evidence type="ECO:0000313" key="1">
    <source>
        <dbReference type="EMBL" id="CAI9160676.1"/>
    </source>
</evidence>